<dbReference type="SUPFAM" id="SSF48452">
    <property type="entry name" value="TPR-like"/>
    <property type="match status" value="1"/>
</dbReference>
<comment type="caution">
    <text evidence="4">The sequence shown here is derived from an EMBL/GenBank/DDBJ whole genome shotgun (WGS) entry which is preliminary data.</text>
</comment>
<evidence type="ECO:0000256" key="3">
    <source>
        <dbReference type="PROSITE-ProRule" id="PRU00708"/>
    </source>
</evidence>
<evidence type="ECO:0000256" key="1">
    <source>
        <dbReference type="ARBA" id="ARBA00022737"/>
    </source>
</evidence>
<dbReference type="Gene3D" id="1.25.40.10">
    <property type="entry name" value="Tetratricopeptide repeat domain"/>
    <property type="match status" value="4"/>
</dbReference>
<dbReference type="Pfam" id="PF20431">
    <property type="entry name" value="E_motif"/>
    <property type="match status" value="1"/>
</dbReference>
<dbReference type="GO" id="GO:0048731">
    <property type="term" value="P:system development"/>
    <property type="evidence" value="ECO:0007669"/>
    <property type="project" value="UniProtKB-ARBA"/>
</dbReference>
<dbReference type="InterPro" id="IPR011990">
    <property type="entry name" value="TPR-like_helical_dom_sf"/>
</dbReference>
<evidence type="ECO:0008006" key="6">
    <source>
        <dbReference type="Google" id="ProtNLM"/>
    </source>
</evidence>
<feature type="repeat" description="PPR" evidence="3">
    <location>
        <begin position="334"/>
        <end position="368"/>
    </location>
</feature>
<feature type="repeat" description="PPR" evidence="3">
    <location>
        <begin position="131"/>
        <end position="165"/>
    </location>
</feature>
<dbReference type="Pfam" id="PF13041">
    <property type="entry name" value="PPR_2"/>
    <property type="match status" value="3"/>
</dbReference>
<keyword evidence="1" id="KW-0677">Repeat</keyword>
<dbReference type="AlphaFoldDB" id="A0ABD1N4F2"/>
<dbReference type="PANTHER" id="PTHR47926">
    <property type="entry name" value="PENTATRICOPEPTIDE REPEAT-CONTAINING PROTEIN"/>
    <property type="match status" value="1"/>
</dbReference>
<dbReference type="FunFam" id="1.25.40.10:FF:000280">
    <property type="entry name" value="Pentatricopeptide repeat-containing protein"/>
    <property type="match status" value="1"/>
</dbReference>
<dbReference type="EMBL" id="JBGMDY010000002">
    <property type="protein sequence ID" value="KAL2342940.1"/>
    <property type="molecule type" value="Genomic_DNA"/>
</dbReference>
<dbReference type="NCBIfam" id="TIGR00756">
    <property type="entry name" value="PPR"/>
    <property type="match status" value="8"/>
</dbReference>
<dbReference type="FunFam" id="1.25.40.10:FF:000031">
    <property type="entry name" value="Pentatricopeptide repeat-containing protein mitochondrial"/>
    <property type="match status" value="1"/>
</dbReference>
<dbReference type="PANTHER" id="PTHR47926:SF468">
    <property type="entry name" value="PENTATRICOPEPTIDE REPEAT-CONTAINING PROTEIN"/>
    <property type="match status" value="1"/>
</dbReference>
<name>A0ABD1N4F2_9FABA</name>
<gene>
    <name evidence="4" type="ORF">Fmac_004225</name>
</gene>
<dbReference type="Pfam" id="PF12854">
    <property type="entry name" value="PPR_1"/>
    <property type="match status" value="1"/>
</dbReference>
<evidence type="ECO:0000256" key="2">
    <source>
        <dbReference type="ARBA" id="ARBA00061659"/>
    </source>
</evidence>
<feature type="repeat" description="PPR" evidence="3">
    <location>
        <begin position="66"/>
        <end position="100"/>
    </location>
</feature>
<dbReference type="FunFam" id="1.25.40.10:FF:000125">
    <property type="entry name" value="Pentatricopeptide repeat-containing protein"/>
    <property type="match status" value="1"/>
</dbReference>
<evidence type="ECO:0000313" key="4">
    <source>
        <dbReference type="EMBL" id="KAL2342940.1"/>
    </source>
</evidence>
<feature type="repeat" description="PPR" evidence="3">
    <location>
        <begin position="466"/>
        <end position="500"/>
    </location>
</feature>
<dbReference type="Proteomes" id="UP001603857">
    <property type="component" value="Unassembled WGS sequence"/>
</dbReference>
<proteinExistence type="inferred from homology"/>
<keyword evidence="5" id="KW-1185">Reference proteome</keyword>
<protein>
    <recommendedName>
        <fullName evidence="6">Pentatricopeptide repeat-containing protein</fullName>
    </recommendedName>
</protein>
<dbReference type="FunFam" id="1.25.40.10:FF:001772">
    <property type="entry name" value="Pentatricopeptide repeat-containing protein mitochondrial"/>
    <property type="match status" value="1"/>
</dbReference>
<accession>A0ABD1N4F2</accession>
<dbReference type="InterPro" id="IPR046848">
    <property type="entry name" value="E_motif"/>
</dbReference>
<dbReference type="PROSITE" id="PS51375">
    <property type="entry name" value="PPR"/>
    <property type="match status" value="5"/>
</dbReference>
<reference evidence="4 5" key="1">
    <citation type="submission" date="2024-08" db="EMBL/GenBank/DDBJ databases">
        <title>Insights into the chromosomal genome structure of Flemingia macrophylla.</title>
        <authorList>
            <person name="Ding Y."/>
            <person name="Zhao Y."/>
            <person name="Bi W."/>
            <person name="Wu M."/>
            <person name="Zhao G."/>
            <person name="Gong Y."/>
            <person name="Li W."/>
            <person name="Zhang P."/>
        </authorList>
    </citation>
    <scope>NUCLEOTIDE SEQUENCE [LARGE SCALE GENOMIC DNA]</scope>
    <source>
        <strain evidence="4">DYQJB</strain>
        <tissue evidence="4">Leaf</tissue>
    </source>
</reference>
<dbReference type="InterPro" id="IPR046960">
    <property type="entry name" value="PPR_At4g14850-like_plant"/>
</dbReference>
<evidence type="ECO:0000313" key="5">
    <source>
        <dbReference type="Proteomes" id="UP001603857"/>
    </source>
</evidence>
<dbReference type="InterPro" id="IPR002885">
    <property type="entry name" value="PPR_rpt"/>
</dbReference>
<dbReference type="Pfam" id="PF01535">
    <property type="entry name" value="PPR"/>
    <property type="match status" value="8"/>
</dbReference>
<feature type="repeat" description="PPR" evidence="3">
    <location>
        <begin position="272"/>
        <end position="306"/>
    </location>
</feature>
<sequence>MAGRLSKRNIVQLLPRFRCCHASTSLTHIYHSSRLLQQSNKKISHLIRSGRLTEARALFNSMNHRNTVTWNSMISGYVQRREIAKARQLFDEMPQRDIVSWNLIVSGYFSCHGSRFVEEGRRLFDLMPQRDCVSWNTVISGYAKNGRMDQALKVFNAMPERNVVSSNAVITGFLLNGDVMSAVGFFKAMPERDTASLSALISGLVRNGELDMAAGILHECGSDGKDDLVYAFNTLIAGYGQRGQVEEARGLFDGIPVDQGDAGDGQRKFKRNVVSWNSMMMCYVKAGDIVSARELFDRMVERDTCSWNTMISGYVQISNMEEASKLFREMPSPDVLSWNLMISGFAQKGDLNLAKKFFERMPNKNLISWNSIIAGSEKNEDYKGAVQLFSRMQVDGERPDRHTLSSVLSVCTGLVDLYLGKQIHQLVTKTVFPDSPINNSLITMYSRCGEIVDACTVFNEIKLYKDVVTWNAMIGGYASHGLAEEALELFKLMKRLKIHPTYITFISVLNACAHAGLVDEGRRQFKSMVNDYGIEPRVEHFASLVDILGRQGQLQEALDLINTMPLKPDKAVWGALLGACRVHNNVELALVASDALIKLEPESSAPYVLLYNMYANIGQWDDAENVRVKMEDKNVKKQAGYSWISMLVLTNMISTMDSRNIVLADDDDEVECSSRKNHDCLVEDLPTYDATKSKASDCKIQVISEYGAKSAINVEESSSSFKCWNPHTTPKIGRQSRSFSNGIVAQHDFLSGSKCDTDVSGKQNDIAHPMLHHSQNELQQYITCRIGNDLIHVEIEATLYITGDQLIIDSLKAVVACSYYLQFPSEKRSEGR</sequence>
<comment type="similarity">
    <text evidence="2">Belongs to the PPR family. PCMP-E subfamily.</text>
</comment>
<organism evidence="4 5">
    <name type="scientific">Flemingia macrophylla</name>
    <dbReference type="NCBI Taxonomy" id="520843"/>
    <lineage>
        <taxon>Eukaryota</taxon>
        <taxon>Viridiplantae</taxon>
        <taxon>Streptophyta</taxon>
        <taxon>Embryophyta</taxon>
        <taxon>Tracheophyta</taxon>
        <taxon>Spermatophyta</taxon>
        <taxon>Magnoliopsida</taxon>
        <taxon>eudicotyledons</taxon>
        <taxon>Gunneridae</taxon>
        <taxon>Pentapetalae</taxon>
        <taxon>rosids</taxon>
        <taxon>fabids</taxon>
        <taxon>Fabales</taxon>
        <taxon>Fabaceae</taxon>
        <taxon>Papilionoideae</taxon>
        <taxon>50 kb inversion clade</taxon>
        <taxon>NPAAA clade</taxon>
        <taxon>indigoferoid/millettioid clade</taxon>
        <taxon>Phaseoleae</taxon>
        <taxon>Flemingia</taxon>
    </lineage>
</organism>